<proteinExistence type="predicted"/>
<dbReference type="EMBL" id="KI681764">
    <property type="protein sequence ID" value="ETL84672.1"/>
    <property type="molecule type" value="Genomic_DNA"/>
</dbReference>
<protein>
    <submittedName>
        <fullName evidence="1">Uncharacterized protein</fullName>
    </submittedName>
</protein>
<gene>
    <name evidence="1" type="ORF">L917_15605</name>
</gene>
<dbReference type="AlphaFoldDB" id="W2KI15"/>
<organism evidence="1">
    <name type="scientific">Phytophthora nicotianae</name>
    <name type="common">Potato buckeye rot agent</name>
    <name type="synonym">Phytophthora parasitica</name>
    <dbReference type="NCBI Taxonomy" id="4792"/>
    <lineage>
        <taxon>Eukaryota</taxon>
        <taxon>Sar</taxon>
        <taxon>Stramenopiles</taxon>
        <taxon>Oomycota</taxon>
        <taxon>Peronosporomycetes</taxon>
        <taxon>Peronosporales</taxon>
        <taxon>Peronosporaceae</taxon>
        <taxon>Phytophthora</taxon>
    </lineage>
</organism>
<reference evidence="1" key="1">
    <citation type="submission" date="2013-11" db="EMBL/GenBank/DDBJ databases">
        <title>The Genome Sequence of Phytophthora parasitica CHvinca01.</title>
        <authorList>
            <consortium name="The Broad Institute Genomics Platform"/>
            <person name="Russ C."/>
            <person name="Tyler B."/>
            <person name="Panabieres F."/>
            <person name="Shan W."/>
            <person name="Tripathy S."/>
            <person name="Grunwald N."/>
            <person name="Machado M."/>
            <person name="Johnson C.S."/>
            <person name="Arredondo F."/>
            <person name="Hong C."/>
            <person name="Coffey M."/>
            <person name="Young S.K."/>
            <person name="Zeng Q."/>
            <person name="Gargeya S."/>
            <person name="Fitzgerald M."/>
            <person name="Abouelleil A."/>
            <person name="Alvarado L."/>
            <person name="Chapman S.B."/>
            <person name="Gainer-Dewar J."/>
            <person name="Goldberg J."/>
            <person name="Griggs A."/>
            <person name="Gujja S."/>
            <person name="Hansen M."/>
            <person name="Howarth C."/>
            <person name="Imamovic A."/>
            <person name="Ireland A."/>
            <person name="Larimer J."/>
            <person name="McCowan C."/>
            <person name="Murphy C."/>
            <person name="Pearson M."/>
            <person name="Poon T.W."/>
            <person name="Priest M."/>
            <person name="Roberts A."/>
            <person name="Saif S."/>
            <person name="Shea T."/>
            <person name="Sykes S."/>
            <person name="Wortman J."/>
            <person name="Nusbaum C."/>
            <person name="Birren B."/>
        </authorList>
    </citation>
    <scope>NUCLEOTIDE SEQUENCE [LARGE SCALE GENOMIC DNA]</scope>
    <source>
        <strain evidence="1">CHvinca01</strain>
    </source>
</reference>
<dbReference type="OrthoDB" id="88721at2759"/>
<evidence type="ECO:0000313" key="1">
    <source>
        <dbReference type="EMBL" id="ETL84672.1"/>
    </source>
</evidence>
<dbReference type="VEuPathDB" id="FungiDB:PPTG_16390"/>
<accession>W2KI15</accession>
<name>W2KI15_PHYNI</name>
<dbReference type="Proteomes" id="UP000054423">
    <property type="component" value="Unassembled WGS sequence"/>
</dbReference>
<dbReference type="OMA" id="RGNKQHT"/>
<feature type="non-terminal residue" evidence="1">
    <location>
        <position position="41"/>
    </location>
</feature>
<sequence>MAAVQSPSPYQYHLSDKTLFAVTKVMEVTCDEETCARWCME</sequence>